<dbReference type="InterPro" id="IPR036097">
    <property type="entry name" value="HisK_dim/P_sf"/>
</dbReference>
<evidence type="ECO:0000256" key="1">
    <source>
        <dbReference type="ARBA" id="ARBA00000085"/>
    </source>
</evidence>
<protein>
    <recommendedName>
        <fullName evidence="3">histidine kinase</fullName>
        <ecNumber evidence="3">2.7.13.3</ecNumber>
    </recommendedName>
</protein>
<dbReference type="InterPro" id="IPR001763">
    <property type="entry name" value="Rhodanese-like_dom"/>
</dbReference>
<dbReference type="InterPro" id="IPR003661">
    <property type="entry name" value="HisK_dim/P_dom"/>
</dbReference>
<feature type="modified residue" description="4-aspartylphosphate" evidence="7">
    <location>
        <position position="694"/>
    </location>
</feature>
<dbReference type="Gene3D" id="1.10.287.130">
    <property type="match status" value="1"/>
</dbReference>
<dbReference type="GO" id="GO:0000155">
    <property type="term" value="F:phosphorelay sensor kinase activity"/>
    <property type="evidence" value="ECO:0007669"/>
    <property type="project" value="InterPro"/>
</dbReference>
<comment type="subcellular location">
    <subcellularLocation>
        <location evidence="2">Membrane</location>
    </subcellularLocation>
</comment>
<dbReference type="EC" id="2.7.13.3" evidence="3"/>
<evidence type="ECO:0000259" key="10">
    <source>
        <dbReference type="PROSITE" id="PS50110"/>
    </source>
</evidence>
<evidence type="ECO:0000313" key="13">
    <source>
        <dbReference type="EMBL" id="ACN14554.1"/>
    </source>
</evidence>
<dbReference type="CDD" id="cd00082">
    <property type="entry name" value="HisKA"/>
    <property type="match status" value="1"/>
</dbReference>
<evidence type="ECO:0000256" key="5">
    <source>
        <dbReference type="ARBA" id="ARBA00022679"/>
    </source>
</evidence>
<feature type="coiled-coil region" evidence="8">
    <location>
        <begin position="357"/>
        <end position="391"/>
    </location>
</feature>
<dbReference type="OrthoDB" id="5290456at2"/>
<dbReference type="SUPFAM" id="SSF55874">
    <property type="entry name" value="ATPase domain of HSP90 chaperone/DNA topoisomerase II/histidine kinase"/>
    <property type="match status" value="1"/>
</dbReference>
<dbReference type="SMART" id="SM00448">
    <property type="entry name" value="REC"/>
    <property type="match status" value="1"/>
</dbReference>
<feature type="domain" description="HAMP" evidence="12">
    <location>
        <begin position="323"/>
        <end position="369"/>
    </location>
</feature>
<dbReference type="SUPFAM" id="SSF52172">
    <property type="entry name" value="CheY-like"/>
    <property type="match status" value="1"/>
</dbReference>
<sequence>MLTHYPINLQIQQIVASLETNIQRFHDTLNELRRLSLALFQETRVSDSDIENWFQEEEFAVDEDGFWLSIPLLKAFRKNKAPKNAISYSWHPDLVQNGEACSRMYCLRNIGPFLDEIRSRLPHAAWVYYQDITNTSIQFPYIDQITAITPDFDWTTYHTFQSVTPENNPGGRIQWTRPTIDYAGEGLILSVSIPLELKGNFIGLWSIDLPMASLYPDFIFDTLLQGQVNFIIDQGGRLVAHPSIEASIDLEKGSIFQQHFHDLGPEFKGLNPDELLEQKKGQFPLTSTKGGTDLIAYFEVIPGIQWIFFSTFPRQSMEDAVNQRIRMALDRVRSGDFSYRLDNVSSIEEVKLITNAYNEMALALENQEKIREQVQSEKERLEVRLQHFQKMESMGTLAGGIAHDFNNILSPIMGYSELLLMDLPKEGPNHEMVQQIHLAASRAKDLTRQILTFSRQGELNNQVVRFQIIINEALKLLRSSIPRDIEILNNIQPDCAKVFADPTKLHQILMNLCTNAFHAVQKNSGKFEVCLEEIIIINKDEPGMEGLVPGRYARLTVSDSGCGMDASTLAQIFDPYFTTKEEGKGTGLGLSVTYGIVRKLNGDIKVYSEPGKGTTFHVFLPTVDVPEESKKALEASVAEGTERILFIDDEESVAMMGQKILQKYGYHVSIYKDSIQALKAFKESPEAFDLVVTDMAMPGMTGDILARHLKACKKDIPVILCTGFSEKISQGTYHESDIDEFLMKPFSIAKFIGTVRKILDNRG</sequence>
<dbReference type="InterPro" id="IPR001789">
    <property type="entry name" value="Sig_transdc_resp-reg_receiver"/>
</dbReference>
<dbReference type="PROSITE" id="PS50110">
    <property type="entry name" value="RESPONSE_REGULATORY"/>
    <property type="match status" value="1"/>
</dbReference>
<dbReference type="eggNOG" id="COG0784">
    <property type="taxonomic scope" value="Bacteria"/>
</dbReference>
<dbReference type="PROSITE" id="PS50109">
    <property type="entry name" value="HIS_KIN"/>
    <property type="match status" value="1"/>
</dbReference>
<dbReference type="PRINTS" id="PR00344">
    <property type="entry name" value="BCTRLSENSOR"/>
</dbReference>
<evidence type="ECO:0000256" key="7">
    <source>
        <dbReference type="PROSITE-ProRule" id="PRU00169"/>
    </source>
</evidence>
<dbReference type="SUPFAM" id="SSF47384">
    <property type="entry name" value="Homodimeric domain of signal transducing histidine kinase"/>
    <property type="match status" value="1"/>
</dbReference>
<evidence type="ECO:0000259" key="11">
    <source>
        <dbReference type="PROSITE" id="PS50206"/>
    </source>
</evidence>
<dbReference type="Gene3D" id="3.40.50.2300">
    <property type="match status" value="1"/>
</dbReference>
<keyword evidence="8" id="KW-0175">Coiled coil</keyword>
<dbReference type="Proteomes" id="UP000000442">
    <property type="component" value="Chromosome"/>
</dbReference>
<gene>
    <name evidence="13" type="ordered locus">HRM2_14450</name>
</gene>
<dbReference type="eggNOG" id="COG4191">
    <property type="taxonomic scope" value="Bacteria"/>
</dbReference>
<dbReference type="Pfam" id="PF00072">
    <property type="entry name" value="Response_reg"/>
    <property type="match status" value="1"/>
</dbReference>
<dbReference type="STRING" id="177437.HRM2_14450"/>
<organism evidence="13 14">
    <name type="scientific">Desulforapulum autotrophicum (strain ATCC 43914 / DSM 3382 / VKM B-1955 / HRM2)</name>
    <name type="common">Desulfobacterium autotrophicum</name>
    <dbReference type="NCBI Taxonomy" id="177437"/>
    <lineage>
        <taxon>Bacteria</taxon>
        <taxon>Pseudomonadati</taxon>
        <taxon>Thermodesulfobacteriota</taxon>
        <taxon>Desulfobacteria</taxon>
        <taxon>Desulfobacterales</taxon>
        <taxon>Desulfobacteraceae</taxon>
        <taxon>Desulforapulum</taxon>
    </lineage>
</organism>
<dbReference type="SMART" id="SM00388">
    <property type="entry name" value="HisKA"/>
    <property type="match status" value="1"/>
</dbReference>
<dbReference type="Gene3D" id="3.30.450.20">
    <property type="entry name" value="PAS domain"/>
    <property type="match status" value="1"/>
</dbReference>
<dbReference type="InterPro" id="IPR003660">
    <property type="entry name" value="HAMP_dom"/>
</dbReference>
<evidence type="ECO:0000256" key="3">
    <source>
        <dbReference type="ARBA" id="ARBA00012438"/>
    </source>
</evidence>
<dbReference type="InterPro" id="IPR003594">
    <property type="entry name" value="HATPase_dom"/>
</dbReference>
<accession>C0Q9J0</accession>
<evidence type="ECO:0000313" key="14">
    <source>
        <dbReference type="Proteomes" id="UP000000442"/>
    </source>
</evidence>
<feature type="domain" description="Rhodanese" evidence="11">
    <location>
        <begin position="626"/>
        <end position="687"/>
    </location>
</feature>
<dbReference type="Pfam" id="PF00512">
    <property type="entry name" value="HisKA"/>
    <property type="match status" value="1"/>
</dbReference>
<feature type="domain" description="Response regulatory" evidence="10">
    <location>
        <begin position="643"/>
        <end position="759"/>
    </location>
</feature>
<dbReference type="PANTHER" id="PTHR43065">
    <property type="entry name" value="SENSOR HISTIDINE KINASE"/>
    <property type="match status" value="1"/>
</dbReference>
<dbReference type="PANTHER" id="PTHR43065:SF42">
    <property type="entry name" value="TWO-COMPONENT SENSOR PPRA"/>
    <property type="match status" value="1"/>
</dbReference>
<dbReference type="PROSITE" id="PS50885">
    <property type="entry name" value="HAMP"/>
    <property type="match status" value="1"/>
</dbReference>
<evidence type="ECO:0000256" key="8">
    <source>
        <dbReference type="SAM" id="Coils"/>
    </source>
</evidence>
<dbReference type="InterPro" id="IPR036890">
    <property type="entry name" value="HATPase_C_sf"/>
</dbReference>
<dbReference type="RefSeq" id="WP_015903341.1">
    <property type="nucleotide sequence ID" value="NC_012108.1"/>
</dbReference>
<comment type="catalytic activity">
    <reaction evidence="1">
        <text>ATP + protein L-histidine = ADP + protein N-phospho-L-histidine.</text>
        <dbReference type="EC" id="2.7.13.3"/>
    </reaction>
</comment>
<name>C0Q9J0_DESAH</name>
<dbReference type="SMART" id="SM00387">
    <property type="entry name" value="HATPase_c"/>
    <property type="match status" value="1"/>
</dbReference>
<dbReference type="InterPro" id="IPR011006">
    <property type="entry name" value="CheY-like_superfamily"/>
</dbReference>
<keyword evidence="5" id="KW-0808">Transferase</keyword>
<dbReference type="PROSITE" id="PS50206">
    <property type="entry name" value="RHODANESE_3"/>
    <property type="match status" value="1"/>
</dbReference>
<evidence type="ECO:0000259" key="9">
    <source>
        <dbReference type="PROSITE" id="PS50109"/>
    </source>
</evidence>
<evidence type="ECO:0000256" key="6">
    <source>
        <dbReference type="ARBA" id="ARBA00022777"/>
    </source>
</evidence>
<dbReference type="GO" id="GO:0016020">
    <property type="term" value="C:membrane"/>
    <property type="evidence" value="ECO:0007669"/>
    <property type="project" value="UniProtKB-SubCell"/>
</dbReference>
<evidence type="ECO:0000256" key="4">
    <source>
        <dbReference type="ARBA" id="ARBA00022553"/>
    </source>
</evidence>
<dbReference type="AlphaFoldDB" id="C0Q9J0"/>
<feature type="domain" description="Histidine kinase" evidence="9">
    <location>
        <begin position="400"/>
        <end position="624"/>
    </location>
</feature>
<dbReference type="KEGG" id="dat:HRM2_14450"/>
<keyword evidence="6 13" id="KW-0418">Kinase</keyword>
<dbReference type="InterPro" id="IPR004358">
    <property type="entry name" value="Sig_transdc_His_kin-like_C"/>
</dbReference>
<dbReference type="CDD" id="cd18773">
    <property type="entry name" value="PDC1_HK_sensor"/>
    <property type="match status" value="1"/>
</dbReference>
<proteinExistence type="predicted"/>
<dbReference type="Pfam" id="PF02518">
    <property type="entry name" value="HATPase_c"/>
    <property type="match status" value="1"/>
</dbReference>
<evidence type="ECO:0000259" key="12">
    <source>
        <dbReference type="PROSITE" id="PS50885"/>
    </source>
</evidence>
<dbReference type="EMBL" id="CP001087">
    <property type="protein sequence ID" value="ACN14554.1"/>
    <property type="molecule type" value="Genomic_DNA"/>
</dbReference>
<dbReference type="Gene3D" id="3.30.565.10">
    <property type="entry name" value="Histidine kinase-like ATPase, C-terminal domain"/>
    <property type="match status" value="1"/>
</dbReference>
<reference evidence="13 14" key="1">
    <citation type="journal article" date="2009" name="Environ. Microbiol.">
        <title>Genome sequence of Desulfobacterium autotrophicum HRM2, a marine sulfate reducer oxidizing organic carbon completely to carbon dioxide.</title>
        <authorList>
            <person name="Strittmatter A.W."/>
            <person name="Liesegang H."/>
            <person name="Rabus R."/>
            <person name="Decker I."/>
            <person name="Amann J."/>
            <person name="Andres S."/>
            <person name="Henne A."/>
            <person name="Fricke W.F."/>
            <person name="Martinez-Arias R."/>
            <person name="Bartels D."/>
            <person name="Goesmann A."/>
            <person name="Krause L."/>
            <person name="Puehler A."/>
            <person name="Klenk H.P."/>
            <person name="Richter M."/>
            <person name="Schuler M."/>
            <person name="Gloeckner F.O."/>
            <person name="Meyerdierks A."/>
            <person name="Gottschalk G."/>
            <person name="Amann R."/>
        </authorList>
    </citation>
    <scope>NUCLEOTIDE SEQUENCE [LARGE SCALE GENOMIC DNA]</scope>
    <source>
        <strain evidence="14">ATCC 43914 / DSM 3382 / HRM2</strain>
    </source>
</reference>
<keyword evidence="14" id="KW-1185">Reference proteome</keyword>
<keyword evidence="4 7" id="KW-0597">Phosphoprotein</keyword>
<dbReference type="InterPro" id="IPR005467">
    <property type="entry name" value="His_kinase_dom"/>
</dbReference>
<dbReference type="HOGENOM" id="CLU_365522_0_0_7"/>
<evidence type="ECO:0000256" key="2">
    <source>
        <dbReference type="ARBA" id="ARBA00004370"/>
    </source>
</evidence>